<dbReference type="InterPro" id="IPR052518">
    <property type="entry name" value="CHR_Transporter"/>
</dbReference>
<evidence type="ECO:0000256" key="3">
    <source>
        <dbReference type="ARBA" id="ARBA00022475"/>
    </source>
</evidence>
<gene>
    <name evidence="8" type="ORF">BCM14_2721</name>
</gene>
<feature type="transmembrane region" description="Helical" evidence="7">
    <location>
        <begin position="116"/>
        <end position="137"/>
    </location>
</feature>
<evidence type="ECO:0000256" key="6">
    <source>
        <dbReference type="ARBA" id="ARBA00023136"/>
    </source>
</evidence>
<evidence type="ECO:0000256" key="7">
    <source>
        <dbReference type="SAM" id="Phobius"/>
    </source>
</evidence>
<dbReference type="GO" id="GO:0005886">
    <property type="term" value="C:plasma membrane"/>
    <property type="evidence" value="ECO:0007669"/>
    <property type="project" value="UniProtKB-SubCell"/>
</dbReference>
<proteinExistence type="inferred from homology"/>
<dbReference type="InterPro" id="IPR003370">
    <property type="entry name" value="Chromate_transpt"/>
</dbReference>
<keyword evidence="5 7" id="KW-1133">Transmembrane helix</keyword>
<name>A0A2T0XC17_9BURK</name>
<keyword evidence="6 7" id="KW-0472">Membrane</keyword>
<dbReference type="RefSeq" id="WP_106228548.1">
    <property type="nucleotide sequence ID" value="NZ_PVTV01000017.1"/>
</dbReference>
<evidence type="ECO:0000256" key="4">
    <source>
        <dbReference type="ARBA" id="ARBA00022692"/>
    </source>
</evidence>
<dbReference type="AlphaFoldDB" id="A0A2T0XC17"/>
<organism evidence="8 9">
    <name type="scientific">Jezberella montanilacus</name>
    <dbReference type="NCBI Taxonomy" id="323426"/>
    <lineage>
        <taxon>Bacteria</taxon>
        <taxon>Pseudomonadati</taxon>
        <taxon>Pseudomonadota</taxon>
        <taxon>Betaproteobacteria</taxon>
        <taxon>Burkholderiales</taxon>
        <taxon>Alcaligenaceae</taxon>
        <taxon>Jezberella</taxon>
    </lineage>
</organism>
<comment type="subcellular location">
    <subcellularLocation>
        <location evidence="1">Cell membrane</location>
        <topology evidence="1">Multi-pass membrane protein</topology>
    </subcellularLocation>
</comment>
<dbReference type="Pfam" id="PF02417">
    <property type="entry name" value="Chromate_transp"/>
    <property type="match status" value="1"/>
</dbReference>
<feature type="transmembrane region" description="Helical" evidence="7">
    <location>
        <begin position="15"/>
        <end position="34"/>
    </location>
</feature>
<evidence type="ECO:0000313" key="8">
    <source>
        <dbReference type="EMBL" id="PRY96481.1"/>
    </source>
</evidence>
<feature type="transmembrane region" description="Helical" evidence="7">
    <location>
        <begin position="83"/>
        <end position="104"/>
    </location>
</feature>
<evidence type="ECO:0000256" key="1">
    <source>
        <dbReference type="ARBA" id="ARBA00004651"/>
    </source>
</evidence>
<accession>A0A2T0XC17</accession>
<keyword evidence="9" id="KW-1185">Reference proteome</keyword>
<evidence type="ECO:0000256" key="2">
    <source>
        <dbReference type="ARBA" id="ARBA00005262"/>
    </source>
</evidence>
<dbReference type="GO" id="GO:0015109">
    <property type="term" value="F:chromate transmembrane transporter activity"/>
    <property type="evidence" value="ECO:0007669"/>
    <property type="project" value="InterPro"/>
</dbReference>
<dbReference type="PANTHER" id="PTHR43663:SF1">
    <property type="entry name" value="CHROMATE TRANSPORTER"/>
    <property type="match status" value="1"/>
</dbReference>
<feature type="transmembrane region" description="Helical" evidence="7">
    <location>
        <begin position="168"/>
        <end position="186"/>
    </location>
</feature>
<comment type="similarity">
    <text evidence="2">Belongs to the chromate ion transporter (CHR) (TC 2.A.51) family.</text>
</comment>
<dbReference type="PANTHER" id="PTHR43663">
    <property type="entry name" value="CHROMATE TRANSPORT PROTEIN-RELATED"/>
    <property type="match status" value="1"/>
</dbReference>
<evidence type="ECO:0000313" key="9">
    <source>
        <dbReference type="Proteomes" id="UP000238308"/>
    </source>
</evidence>
<comment type="caution">
    <text evidence="8">The sequence shown here is derived from an EMBL/GenBank/DDBJ whole genome shotgun (WGS) entry which is preliminary data.</text>
</comment>
<dbReference type="Proteomes" id="UP000238308">
    <property type="component" value="Unassembled WGS sequence"/>
</dbReference>
<keyword evidence="4 7" id="KW-0812">Transmembrane</keyword>
<dbReference type="OrthoDB" id="8596378at2"/>
<protein>
    <submittedName>
        <fullName evidence="8">Chromate transporter</fullName>
    </submittedName>
</protein>
<sequence>MNQPQHPVPKSLGDLFFSFTRLALQGFGGVLAFMERALVEQKQWMTREEFVQEWAVARTMPGPPAMNLSIMVGAKYFGWRGSVVAAAGMLAAPSVTIVLLGILYAQFGDQPQVTQALRAMGAVAAGFIMATGIKLLTALKKNPLGIRVCAMLAFTGFTTIAWLHWHSILVLAVLGGVGSVLAYKKIPA</sequence>
<evidence type="ECO:0000256" key="5">
    <source>
        <dbReference type="ARBA" id="ARBA00022989"/>
    </source>
</evidence>
<dbReference type="EMBL" id="PVTV01000017">
    <property type="protein sequence ID" value="PRY96481.1"/>
    <property type="molecule type" value="Genomic_DNA"/>
</dbReference>
<keyword evidence="3" id="KW-1003">Cell membrane</keyword>
<reference evidence="8 9" key="1">
    <citation type="submission" date="2018-03" db="EMBL/GenBank/DDBJ databases">
        <title>Genomic Encyclopedia of Type Strains, Phase III (KMG-III): the genomes of soil and plant-associated and newly described type strains.</title>
        <authorList>
            <person name="Whitman W."/>
        </authorList>
    </citation>
    <scope>NUCLEOTIDE SEQUENCE [LARGE SCALE GENOMIC DNA]</scope>
    <source>
        <strain evidence="8 9">MWH-P2sevCIIIb</strain>
    </source>
</reference>